<keyword evidence="2" id="KW-1185">Reference proteome</keyword>
<evidence type="ECO:0000313" key="2">
    <source>
        <dbReference type="Proteomes" id="UP001645859"/>
    </source>
</evidence>
<accession>A0ABS1SJL1</accession>
<dbReference type="EMBL" id="QYAC01000008">
    <property type="protein sequence ID" value="MBL3680512.1"/>
    <property type="molecule type" value="Genomic_DNA"/>
</dbReference>
<dbReference type="RefSeq" id="WP_202345782.1">
    <property type="nucleotide sequence ID" value="NZ_BAAAPI010000005.1"/>
</dbReference>
<organism evidence="1 2">
    <name type="scientific">Leucobacter chromiireducens subsp. solipictus</name>
    <dbReference type="NCBI Taxonomy" id="398235"/>
    <lineage>
        <taxon>Bacteria</taxon>
        <taxon>Bacillati</taxon>
        <taxon>Actinomycetota</taxon>
        <taxon>Actinomycetes</taxon>
        <taxon>Micrococcales</taxon>
        <taxon>Microbacteriaceae</taxon>
        <taxon>Leucobacter</taxon>
    </lineage>
</organism>
<sequence>MRPECVTYDGLPASSGGAHRLRTRTPAIALAQVQAFLAACTLPDGPPRWAFELWSGGPEAATERWRALAAERLGGPRRTARTHREWSVREQDVPVLAAALDTADRSEVTRHGHALARLTLSAPASLRDPATGAPYPGVSADAMDAFAVDGYGRTLGTSGIRATFGTSGATLSLWLTFPGDERLGTAVAAVREACPVRLSAAHWRRWVPTKDGAGYRSLKISMPGSAPVSE</sequence>
<name>A0ABS1SJL1_9MICO</name>
<dbReference type="Proteomes" id="UP001645859">
    <property type="component" value="Unassembled WGS sequence"/>
</dbReference>
<gene>
    <name evidence="1" type="ORF">D3230_14620</name>
</gene>
<proteinExistence type="predicted"/>
<evidence type="ECO:0000313" key="1">
    <source>
        <dbReference type="EMBL" id="MBL3680512.1"/>
    </source>
</evidence>
<comment type="caution">
    <text evidence="1">The sequence shown here is derived from an EMBL/GenBank/DDBJ whole genome shotgun (WGS) entry which is preliminary data.</text>
</comment>
<protein>
    <submittedName>
        <fullName evidence="1">Uncharacterized protein</fullName>
    </submittedName>
</protein>
<reference evidence="1 2" key="1">
    <citation type="submission" date="2018-09" db="EMBL/GenBank/DDBJ databases">
        <title>Comparative genomics of Leucobacter spp.</title>
        <authorList>
            <person name="Reis A.C."/>
            <person name="Kolvenbach B.A."/>
            <person name="Corvini P.F.X."/>
            <person name="Nunes O.C."/>
        </authorList>
    </citation>
    <scope>NUCLEOTIDE SEQUENCE [LARGE SCALE GENOMIC DNA]</scope>
    <source>
        <strain evidence="1 2">TAN 31504</strain>
    </source>
</reference>